<protein>
    <submittedName>
        <fullName evidence="1">2814_t:CDS:1</fullName>
    </submittedName>
</protein>
<name>A0A9N9AR88_9GLOM</name>
<dbReference type="Proteomes" id="UP000789572">
    <property type="component" value="Unassembled WGS sequence"/>
</dbReference>
<gene>
    <name evidence="1" type="ORF">POCULU_LOCUS4585</name>
</gene>
<keyword evidence="2" id="KW-1185">Reference proteome</keyword>
<evidence type="ECO:0000313" key="2">
    <source>
        <dbReference type="Proteomes" id="UP000789572"/>
    </source>
</evidence>
<feature type="non-terminal residue" evidence="1">
    <location>
        <position position="68"/>
    </location>
</feature>
<evidence type="ECO:0000313" key="1">
    <source>
        <dbReference type="EMBL" id="CAG8542041.1"/>
    </source>
</evidence>
<sequence length="68" mass="7497">MDESVIVPLVETSETPKLEDTTLYKITPSTFQQSPTLLEIPENIATSCEETVIQLTQQLSLNTVSTSL</sequence>
<reference evidence="1" key="1">
    <citation type="submission" date="2021-06" db="EMBL/GenBank/DDBJ databases">
        <authorList>
            <person name="Kallberg Y."/>
            <person name="Tangrot J."/>
            <person name="Rosling A."/>
        </authorList>
    </citation>
    <scope>NUCLEOTIDE SEQUENCE</scope>
    <source>
        <strain evidence="1">IA702</strain>
    </source>
</reference>
<accession>A0A9N9AR88</accession>
<proteinExistence type="predicted"/>
<organism evidence="1 2">
    <name type="scientific">Paraglomus occultum</name>
    <dbReference type="NCBI Taxonomy" id="144539"/>
    <lineage>
        <taxon>Eukaryota</taxon>
        <taxon>Fungi</taxon>
        <taxon>Fungi incertae sedis</taxon>
        <taxon>Mucoromycota</taxon>
        <taxon>Glomeromycotina</taxon>
        <taxon>Glomeromycetes</taxon>
        <taxon>Paraglomerales</taxon>
        <taxon>Paraglomeraceae</taxon>
        <taxon>Paraglomus</taxon>
    </lineage>
</organism>
<dbReference type="AlphaFoldDB" id="A0A9N9AR88"/>
<dbReference type="EMBL" id="CAJVPJ010000606">
    <property type="protein sequence ID" value="CAG8542041.1"/>
    <property type="molecule type" value="Genomic_DNA"/>
</dbReference>
<comment type="caution">
    <text evidence="1">The sequence shown here is derived from an EMBL/GenBank/DDBJ whole genome shotgun (WGS) entry which is preliminary data.</text>
</comment>